<accession>A0ABR9WRL9</accession>
<dbReference type="Proteomes" id="UP000656274">
    <property type="component" value="Unassembled WGS sequence"/>
</dbReference>
<name>A0ABR9WRL9_9FLAO</name>
<keyword evidence="2" id="KW-1185">Reference proteome</keyword>
<dbReference type="EMBL" id="JADFTZ010000002">
    <property type="protein sequence ID" value="MBE9576568.1"/>
    <property type="molecule type" value="Genomic_DNA"/>
</dbReference>
<evidence type="ECO:0008006" key="3">
    <source>
        <dbReference type="Google" id="ProtNLM"/>
    </source>
</evidence>
<gene>
    <name evidence="1" type="ORF">IM755_07565</name>
</gene>
<proteinExistence type="predicted"/>
<organism evidence="1 2">
    <name type="scientific">Flavobacterium proteolyticum</name>
    <dbReference type="NCBI Taxonomy" id="2911683"/>
    <lineage>
        <taxon>Bacteria</taxon>
        <taxon>Pseudomonadati</taxon>
        <taxon>Bacteroidota</taxon>
        <taxon>Flavobacteriia</taxon>
        <taxon>Flavobacteriales</taxon>
        <taxon>Flavobacteriaceae</taxon>
        <taxon>Flavobacterium</taxon>
    </lineage>
</organism>
<evidence type="ECO:0000313" key="2">
    <source>
        <dbReference type="Proteomes" id="UP000656274"/>
    </source>
</evidence>
<sequence>MQKRDKFLLILFFSIFTNCSDSKISILDWNASIYSHLNKNNVFLIENLKVKKEIDFILNSRVAFFEEFNKIISDYKKDDIIVYENYDCGFNKNDDFETDIPFSKNKFYFEITIAIKGENKFYYYAKSYSEIKNLEFEKVKYESHDEYLNAINPKENKALMKDNYLLNNLSIISFINDSTIDKVFFSIN</sequence>
<protein>
    <recommendedName>
        <fullName evidence="3">Lipoprotein</fullName>
    </recommendedName>
</protein>
<dbReference type="RefSeq" id="WP_194095362.1">
    <property type="nucleotide sequence ID" value="NZ_JADFTZ010000002.1"/>
</dbReference>
<reference evidence="1 2" key="1">
    <citation type="submission" date="2020-10" db="EMBL/GenBank/DDBJ databases">
        <title>The genome sequence of Flavobacterium aquaticum 1Y8A.</title>
        <authorList>
            <person name="Liu Y."/>
        </authorList>
    </citation>
    <scope>NUCLEOTIDE SEQUENCE [LARGE SCALE GENOMIC DNA]</scope>
    <source>
        <strain evidence="1 2">1Y8A</strain>
    </source>
</reference>
<evidence type="ECO:0000313" key="1">
    <source>
        <dbReference type="EMBL" id="MBE9576568.1"/>
    </source>
</evidence>
<comment type="caution">
    <text evidence="1">The sequence shown here is derived from an EMBL/GenBank/DDBJ whole genome shotgun (WGS) entry which is preliminary data.</text>
</comment>